<dbReference type="InterPro" id="IPR028976">
    <property type="entry name" value="CheC-like_sf"/>
</dbReference>
<evidence type="ECO:0000256" key="1">
    <source>
        <dbReference type="ARBA" id="ARBA00022500"/>
    </source>
</evidence>
<gene>
    <name evidence="2" type="ORF">METZ01_LOCUS418615</name>
</gene>
<protein>
    <submittedName>
        <fullName evidence="2">Uncharacterized protein</fullName>
    </submittedName>
</protein>
<dbReference type="Gene3D" id="3.40.1550.10">
    <property type="entry name" value="CheC-like"/>
    <property type="match status" value="1"/>
</dbReference>
<evidence type="ECO:0000313" key="2">
    <source>
        <dbReference type="EMBL" id="SVD65761.1"/>
    </source>
</evidence>
<keyword evidence="1" id="KW-0145">Chemotaxis</keyword>
<feature type="non-terminal residue" evidence="2">
    <location>
        <position position="1"/>
    </location>
</feature>
<dbReference type="GO" id="GO:0006935">
    <property type="term" value="P:chemotaxis"/>
    <property type="evidence" value="ECO:0007669"/>
    <property type="project" value="UniProtKB-KW"/>
</dbReference>
<name>A0A382X672_9ZZZZ</name>
<dbReference type="EMBL" id="UINC01164751">
    <property type="protein sequence ID" value="SVD65761.1"/>
    <property type="molecule type" value="Genomic_DNA"/>
</dbReference>
<organism evidence="2">
    <name type="scientific">marine metagenome</name>
    <dbReference type="NCBI Taxonomy" id="408172"/>
    <lineage>
        <taxon>unclassified sequences</taxon>
        <taxon>metagenomes</taxon>
        <taxon>ecological metagenomes</taxon>
    </lineage>
</organism>
<dbReference type="AlphaFoldDB" id="A0A382X672"/>
<reference evidence="2" key="1">
    <citation type="submission" date="2018-05" db="EMBL/GenBank/DDBJ databases">
        <authorList>
            <person name="Lanie J.A."/>
            <person name="Ng W.-L."/>
            <person name="Kazmierczak K.M."/>
            <person name="Andrzejewski T.M."/>
            <person name="Davidsen T.M."/>
            <person name="Wayne K.J."/>
            <person name="Tettelin H."/>
            <person name="Glass J.I."/>
            <person name="Rusch D."/>
            <person name="Podicherti R."/>
            <person name="Tsui H.-C.T."/>
            <person name="Winkler M.E."/>
        </authorList>
    </citation>
    <scope>NUCLEOTIDE SEQUENCE</scope>
</reference>
<proteinExistence type="predicted"/>
<sequence>NSELLQYEDYQKIFDQPSSFSYLSLPELGTVWILQIDSGLALSLASIFRARRIEDQTQVKLFNHLDGALFFEIGPYIQRIFDSIYMQIFNSSLSPKIQLRHMLSPAFHREIKKEKNLLVFHFVEESQNLKGKMRLALPADFIRRLH</sequence>
<accession>A0A382X672</accession>